<keyword evidence="2" id="KW-1185">Reference proteome</keyword>
<protein>
    <submittedName>
        <fullName evidence="1">Uncharacterized protein</fullName>
    </submittedName>
</protein>
<dbReference type="Proteomes" id="UP001190700">
    <property type="component" value="Unassembled WGS sequence"/>
</dbReference>
<organism evidence="1 2">
    <name type="scientific">Cymbomonas tetramitiformis</name>
    <dbReference type="NCBI Taxonomy" id="36881"/>
    <lineage>
        <taxon>Eukaryota</taxon>
        <taxon>Viridiplantae</taxon>
        <taxon>Chlorophyta</taxon>
        <taxon>Pyramimonadophyceae</taxon>
        <taxon>Pyramimonadales</taxon>
        <taxon>Pyramimonadaceae</taxon>
        <taxon>Cymbomonas</taxon>
    </lineage>
</organism>
<sequence>MKALCCQNIQVLKSENQLIHQEPAERNVEGNWPPQGLWVHRSRHISLAAGAYSALASSKGASKRVTQHFATGALTGEELAELDQEAAAAALAAEAEAEAEAEAAAEAAAAAAAAAEAEALAAVILTGDYEMDSSESGSSSSWKKFLMATAPQSLWEDQERLLVLPQGPSFK</sequence>
<name>A0AAE0L8A9_9CHLO</name>
<reference evidence="1 2" key="1">
    <citation type="journal article" date="2015" name="Genome Biol. Evol.">
        <title>Comparative Genomics of a Bacterivorous Green Alga Reveals Evolutionary Causalities and Consequences of Phago-Mixotrophic Mode of Nutrition.</title>
        <authorList>
            <person name="Burns J.A."/>
            <person name="Paasch A."/>
            <person name="Narechania A."/>
            <person name="Kim E."/>
        </authorList>
    </citation>
    <scope>NUCLEOTIDE SEQUENCE [LARGE SCALE GENOMIC DNA]</scope>
    <source>
        <strain evidence="1 2">PLY_AMNH</strain>
    </source>
</reference>
<comment type="caution">
    <text evidence="1">The sequence shown here is derived from an EMBL/GenBank/DDBJ whole genome shotgun (WGS) entry which is preliminary data.</text>
</comment>
<accession>A0AAE0L8A9</accession>
<dbReference type="AlphaFoldDB" id="A0AAE0L8A9"/>
<proteinExistence type="predicted"/>
<evidence type="ECO:0000313" key="1">
    <source>
        <dbReference type="EMBL" id="KAK3275479.1"/>
    </source>
</evidence>
<evidence type="ECO:0000313" key="2">
    <source>
        <dbReference type="Proteomes" id="UP001190700"/>
    </source>
</evidence>
<gene>
    <name evidence="1" type="ORF">CYMTET_16386</name>
</gene>
<dbReference type="EMBL" id="LGRX02007196">
    <property type="protein sequence ID" value="KAK3275479.1"/>
    <property type="molecule type" value="Genomic_DNA"/>
</dbReference>